<keyword evidence="5" id="KW-1185">Reference proteome</keyword>
<dbReference type="RefSeq" id="WP_106581272.1">
    <property type="nucleotide sequence ID" value="NZ_PYGA01000001.1"/>
</dbReference>
<dbReference type="PANTHER" id="PTHR43877">
    <property type="entry name" value="AMINOALKYLPHOSPHONATE N-ACETYLTRANSFERASE-RELATED-RELATED"/>
    <property type="match status" value="1"/>
</dbReference>
<keyword evidence="2" id="KW-0012">Acyltransferase</keyword>
<organism evidence="4 5">
    <name type="scientific">Murinocardiopsis flavida</name>
    <dbReference type="NCBI Taxonomy" id="645275"/>
    <lineage>
        <taxon>Bacteria</taxon>
        <taxon>Bacillati</taxon>
        <taxon>Actinomycetota</taxon>
        <taxon>Actinomycetes</taxon>
        <taxon>Streptosporangiales</taxon>
        <taxon>Nocardiopsidaceae</taxon>
        <taxon>Murinocardiopsis</taxon>
    </lineage>
</organism>
<dbReference type="InterPro" id="IPR016181">
    <property type="entry name" value="Acyl_CoA_acyltransferase"/>
</dbReference>
<dbReference type="GO" id="GO:0016747">
    <property type="term" value="F:acyltransferase activity, transferring groups other than amino-acyl groups"/>
    <property type="evidence" value="ECO:0007669"/>
    <property type="project" value="InterPro"/>
</dbReference>
<proteinExistence type="predicted"/>
<sequence>MSTQDFVRAARVADIDTVVEVQVAAWRTMYGPLLPEPVLAELTGAEAASAFAEQWRAAVRNPPTSKHRLLVGTHDREVVGFVSVAPSEDPDRWPGTDGEILALHVDPAATGQGHGSRLLNAAVDHLIEDGIRAVYAWTLEAANPLRSFLEASNWQPDGARREIDMGVLVPMVRLHAAIGP</sequence>
<accession>A0A2P8DUY4</accession>
<evidence type="ECO:0000256" key="1">
    <source>
        <dbReference type="ARBA" id="ARBA00022679"/>
    </source>
</evidence>
<protein>
    <submittedName>
        <fullName evidence="4">Acetyltransferase (GNAT) family protein</fullName>
    </submittedName>
</protein>
<dbReference type="EMBL" id="PYGA01000001">
    <property type="protein sequence ID" value="PSL01038.1"/>
    <property type="molecule type" value="Genomic_DNA"/>
</dbReference>
<dbReference type="SUPFAM" id="SSF55729">
    <property type="entry name" value="Acyl-CoA N-acyltransferases (Nat)"/>
    <property type="match status" value="1"/>
</dbReference>
<dbReference type="Proteomes" id="UP000240542">
    <property type="component" value="Unassembled WGS sequence"/>
</dbReference>
<evidence type="ECO:0000259" key="3">
    <source>
        <dbReference type="PROSITE" id="PS51186"/>
    </source>
</evidence>
<reference evidence="4 5" key="1">
    <citation type="submission" date="2018-03" db="EMBL/GenBank/DDBJ databases">
        <title>Genomic Encyclopedia of Archaeal and Bacterial Type Strains, Phase II (KMG-II): from individual species to whole genera.</title>
        <authorList>
            <person name="Goeker M."/>
        </authorList>
    </citation>
    <scope>NUCLEOTIDE SEQUENCE [LARGE SCALE GENOMIC DNA]</scope>
    <source>
        <strain evidence="4 5">DSM 45312</strain>
    </source>
</reference>
<dbReference type="Pfam" id="PF00583">
    <property type="entry name" value="Acetyltransf_1"/>
    <property type="match status" value="1"/>
</dbReference>
<dbReference type="AlphaFoldDB" id="A0A2P8DUY4"/>
<dbReference type="InterPro" id="IPR050832">
    <property type="entry name" value="Bact_Acetyltransf"/>
</dbReference>
<dbReference type="OrthoDB" id="5243635at2"/>
<dbReference type="CDD" id="cd04301">
    <property type="entry name" value="NAT_SF"/>
    <property type="match status" value="1"/>
</dbReference>
<dbReference type="Gene3D" id="3.40.630.30">
    <property type="match status" value="1"/>
</dbReference>
<comment type="caution">
    <text evidence="4">The sequence shown here is derived from an EMBL/GenBank/DDBJ whole genome shotgun (WGS) entry which is preliminary data.</text>
</comment>
<gene>
    <name evidence="4" type="ORF">CLV63_101517</name>
</gene>
<feature type="domain" description="N-acetyltransferase" evidence="3">
    <location>
        <begin position="5"/>
        <end position="176"/>
    </location>
</feature>
<evidence type="ECO:0000313" key="5">
    <source>
        <dbReference type="Proteomes" id="UP000240542"/>
    </source>
</evidence>
<keyword evidence="1 4" id="KW-0808">Transferase</keyword>
<name>A0A2P8DUY4_9ACTN</name>
<dbReference type="PANTHER" id="PTHR43877:SF1">
    <property type="entry name" value="ACETYLTRANSFERASE"/>
    <property type="match status" value="1"/>
</dbReference>
<evidence type="ECO:0000313" key="4">
    <source>
        <dbReference type="EMBL" id="PSL01038.1"/>
    </source>
</evidence>
<dbReference type="PROSITE" id="PS51186">
    <property type="entry name" value="GNAT"/>
    <property type="match status" value="1"/>
</dbReference>
<evidence type="ECO:0000256" key="2">
    <source>
        <dbReference type="ARBA" id="ARBA00023315"/>
    </source>
</evidence>
<dbReference type="InterPro" id="IPR000182">
    <property type="entry name" value="GNAT_dom"/>
</dbReference>